<dbReference type="Gene3D" id="2.10.25.10">
    <property type="entry name" value="Laminin"/>
    <property type="match status" value="2"/>
</dbReference>
<dbReference type="PROSITE" id="PS01186">
    <property type="entry name" value="EGF_2"/>
    <property type="match status" value="1"/>
</dbReference>
<evidence type="ECO:0000259" key="10">
    <source>
        <dbReference type="PROSITE" id="PS50262"/>
    </source>
</evidence>
<keyword evidence="4 8" id="KW-1133">Transmembrane helix</keyword>
<dbReference type="GO" id="GO:0009986">
    <property type="term" value="C:cell surface"/>
    <property type="evidence" value="ECO:0007669"/>
    <property type="project" value="TreeGrafter"/>
</dbReference>
<dbReference type="Proteomes" id="UP000663836">
    <property type="component" value="Unassembled WGS sequence"/>
</dbReference>
<evidence type="ECO:0000256" key="5">
    <source>
        <dbReference type="ARBA" id="ARBA00023136"/>
    </source>
</evidence>
<organism evidence="12 13">
    <name type="scientific">Rotaria sordida</name>
    <dbReference type="NCBI Taxonomy" id="392033"/>
    <lineage>
        <taxon>Eukaryota</taxon>
        <taxon>Metazoa</taxon>
        <taxon>Spiralia</taxon>
        <taxon>Gnathifera</taxon>
        <taxon>Rotifera</taxon>
        <taxon>Eurotatoria</taxon>
        <taxon>Bdelloidea</taxon>
        <taxon>Philodinida</taxon>
        <taxon>Philodinidae</taxon>
        <taxon>Rotaria</taxon>
    </lineage>
</organism>
<feature type="domain" description="G-protein coupled receptors family 1 profile" evidence="10">
    <location>
        <begin position="541"/>
        <end position="797"/>
    </location>
</feature>
<feature type="disulfide bond" evidence="7">
    <location>
        <begin position="289"/>
        <end position="298"/>
    </location>
</feature>
<dbReference type="GO" id="GO:0005576">
    <property type="term" value="C:extracellular region"/>
    <property type="evidence" value="ECO:0007669"/>
    <property type="project" value="TreeGrafter"/>
</dbReference>
<dbReference type="PANTHER" id="PTHR14949">
    <property type="entry name" value="EGF-LIKE-DOMAIN, MULTIPLE 7, 8"/>
    <property type="match status" value="1"/>
</dbReference>
<keyword evidence="7" id="KW-0245">EGF-like domain</keyword>
<evidence type="ECO:0000256" key="4">
    <source>
        <dbReference type="ARBA" id="ARBA00022989"/>
    </source>
</evidence>
<dbReference type="PROSITE" id="PS00022">
    <property type="entry name" value="EGF_1"/>
    <property type="match status" value="4"/>
</dbReference>
<keyword evidence="6 7" id="KW-1015">Disulfide bond</keyword>
<dbReference type="EMBL" id="CAJNOT010006194">
    <property type="protein sequence ID" value="CAF1484402.1"/>
    <property type="molecule type" value="Genomic_DNA"/>
</dbReference>
<accession>A0A819X6U8</accession>
<gene>
    <name evidence="12" type="ORF">JBS370_LOCUS33283</name>
    <name evidence="11" type="ORF">ZHD862_LOCUS36714</name>
</gene>
<feature type="disulfide bond" evidence="7">
    <location>
        <begin position="193"/>
        <end position="210"/>
    </location>
</feature>
<feature type="disulfide bond" evidence="7">
    <location>
        <begin position="212"/>
        <end position="221"/>
    </location>
</feature>
<evidence type="ECO:0000259" key="9">
    <source>
        <dbReference type="PROSITE" id="PS50026"/>
    </source>
</evidence>
<evidence type="ECO:0000313" key="11">
    <source>
        <dbReference type="EMBL" id="CAF1484402.1"/>
    </source>
</evidence>
<evidence type="ECO:0008006" key="14">
    <source>
        <dbReference type="Google" id="ProtNLM"/>
    </source>
</evidence>
<dbReference type="PROSITE" id="PS50026">
    <property type="entry name" value="EGF_3"/>
    <property type="match status" value="2"/>
</dbReference>
<name>A0A819X6U8_9BILA</name>
<comment type="caution">
    <text evidence="12">The sequence shown here is derived from an EMBL/GenBank/DDBJ whole genome shotgun (WGS) entry which is preliminary data.</text>
</comment>
<dbReference type="EMBL" id="CAJOBD010009487">
    <property type="protein sequence ID" value="CAF4136174.1"/>
    <property type="molecule type" value="Genomic_DNA"/>
</dbReference>
<feature type="domain" description="EGF-like" evidence="9">
    <location>
        <begin position="185"/>
        <end position="222"/>
    </location>
</feature>
<protein>
    <recommendedName>
        <fullName evidence="14">EGF-like domain-containing protein</fullName>
    </recommendedName>
</protein>
<dbReference type="PANTHER" id="PTHR14949:SF56">
    <property type="entry name" value="EGF-LIKE-DOMAIN, MULTIPLE 7"/>
    <property type="match status" value="1"/>
</dbReference>
<dbReference type="InterPro" id="IPR050969">
    <property type="entry name" value="Dev_Signal_Modulators"/>
</dbReference>
<evidence type="ECO:0000256" key="6">
    <source>
        <dbReference type="ARBA" id="ARBA00023157"/>
    </source>
</evidence>
<dbReference type="InterPro" id="IPR000742">
    <property type="entry name" value="EGF"/>
</dbReference>
<evidence type="ECO:0000313" key="13">
    <source>
        <dbReference type="Proteomes" id="UP000663836"/>
    </source>
</evidence>
<feature type="transmembrane region" description="Helical" evidence="8">
    <location>
        <begin position="526"/>
        <end position="549"/>
    </location>
</feature>
<keyword evidence="5 8" id="KW-0472">Membrane</keyword>
<sequence length="818" mass="94750">MSDSTSTLSYEIPNQLIDDDTLIEDDSLIDVYYNDAWLCNRGLPIYIQTNVNKFKLSCLCSPSYYGDKCQYQNQRVSLSLQIRATSDWWNEFIFLIMLIDDEQNIESHDHIEYLSVRDCGIKFNVYLLYSTRPKNSSENCSVRIDAFDRMTMNYRSSWIYPIQFWFLPVYRLSILLTLPYTNAEPLQRCTPSCVHGQCFSYINNQTSMFCLCESGWSGTRCDMKYICDCAPNSLCIDKNICICPDGHFGPRCYLFQPSCPSNWCLNGGYCVPGDERYSSKRFEKRKCVCPQEYFGNRCEYRQTRIDISFHNELDIPQSLLVHFISVQDYENPIRTSTMKKIAFDQNSVRLYTSHSFNIAFAEMLGRFYLIILQATEIISANITTEIIPSHQCPSIYNLFNQTISNQHLIKRIKYYQLPCQKQPYLICFYDDIHLCLCDLNRRSNCFEFNHNMTYDCYGQNTCENEGRCFQNNPKCPTSSTCVCLECYYGSRCQFPVKGSTLSLDAILGYGIHPYISIHQQSFIVKFTISLTTAIFLLGLFSNFFSFVTFNTKKTCDVGCGLYLKTTSIVALIAVTMLEIKFWLLLASQMGSINNRSLIHAQCIFIDFLLRCLVSSGDWLSACIAIERALNVSTGITFNKQKSKVVAKWLILVVFLVTIGTHIHDPVSRYLIDDKEEQRTWCITKYTPSIQTLDLAINILHFSFPFGINCFSALFIITATARSRSKAQKKQSYRQHLHIQFRQHKHLLISPCILILLALPRLVISFLSGCMKSARNPWLYLIGYFISFIPTTMTFMVFVLPSEMYKKEFTDSIKRFWFN</sequence>
<keyword evidence="3" id="KW-0732">Signal</keyword>
<dbReference type="SMART" id="SM00181">
    <property type="entry name" value="EGF"/>
    <property type="match status" value="4"/>
</dbReference>
<dbReference type="Gene3D" id="1.20.1070.10">
    <property type="entry name" value="Rhodopsin 7-helix transmembrane proteins"/>
    <property type="match status" value="1"/>
</dbReference>
<evidence type="ECO:0000256" key="8">
    <source>
        <dbReference type="SAM" id="Phobius"/>
    </source>
</evidence>
<evidence type="ECO:0000313" key="12">
    <source>
        <dbReference type="EMBL" id="CAF4136174.1"/>
    </source>
</evidence>
<dbReference type="SUPFAM" id="SSF57196">
    <property type="entry name" value="EGF/Laminin"/>
    <property type="match status" value="1"/>
</dbReference>
<reference evidence="12" key="1">
    <citation type="submission" date="2021-02" db="EMBL/GenBank/DDBJ databases">
        <authorList>
            <person name="Nowell W R."/>
        </authorList>
    </citation>
    <scope>NUCLEOTIDE SEQUENCE</scope>
</reference>
<dbReference type="GO" id="GO:0005102">
    <property type="term" value="F:signaling receptor binding"/>
    <property type="evidence" value="ECO:0007669"/>
    <property type="project" value="TreeGrafter"/>
</dbReference>
<proteinExistence type="predicted"/>
<keyword evidence="2 8" id="KW-0812">Transmembrane</keyword>
<feature type="transmembrane region" description="Helical" evidence="8">
    <location>
        <begin position="777"/>
        <end position="799"/>
    </location>
</feature>
<evidence type="ECO:0000256" key="3">
    <source>
        <dbReference type="ARBA" id="ARBA00022729"/>
    </source>
</evidence>
<dbReference type="PROSITE" id="PS50262">
    <property type="entry name" value="G_PROTEIN_RECEP_F1_2"/>
    <property type="match status" value="1"/>
</dbReference>
<feature type="transmembrane region" description="Helical" evidence="8">
    <location>
        <begin position="645"/>
        <end position="663"/>
    </location>
</feature>
<dbReference type="GO" id="GO:0016020">
    <property type="term" value="C:membrane"/>
    <property type="evidence" value="ECO:0007669"/>
    <property type="project" value="UniProtKB-SubCell"/>
</dbReference>
<evidence type="ECO:0000256" key="1">
    <source>
        <dbReference type="ARBA" id="ARBA00004370"/>
    </source>
</evidence>
<feature type="transmembrane region" description="Helical" evidence="8">
    <location>
        <begin position="698"/>
        <end position="720"/>
    </location>
</feature>
<dbReference type="Proteomes" id="UP000663864">
    <property type="component" value="Unassembled WGS sequence"/>
</dbReference>
<dbReference type="AlphaFoldDB" id="A0A819X6U8"/>
<evidence type="ECO:0000256" key="2">
    <source>
        <dbReference type="ARBA" id="ARBA00022692"/>
    </source>
</evidence>
<comment type="subcellular location">
    <subcellularLocation>
        <location evidence="1">Membrane</location>
    </subcellularLocation>
</comment>
<dbReference type="InterPro" id="IPR017452">
    <property type="entry name" value="GPCR_Rhodpsn_7TM"/>
</dbReference>
<feature type="domain" description="EGF-like" evidence="9">
    <location>
        <begin position="255"/>
        <end position="299"/>
    </location>
</feature>
<comment type="caution">
    <text evidence="7">Lacks conserved residue(s) required for the propagation of feature annotation.</text>
</comment>
<evidence type="ECO:0000256" key="7">
    <source>
        <dbReference type="PROSITE-ProRule" id="PRU00076"/>
    </source>
</evidence>
<feature type="transmembrane region" description="Helical" evidence="8">
    <location>
        <begin position="746"/>
        <end position="765"/>
    </location>
</feature>
<dbReference type="SUPFAM" id="SSF81321">
    <property type="entry name" value="Family A G protein-coupled receptor-like"/>
    <property type="match status" value="1"/>
</dbReference>